<evidence type="ECO:0000313" key="1">
    <source>
        <dbReference type="EMBL" id="KAG0435724.1"/>
    </source>
</evidence>
<dbReference type="EMBL" id="JABSTQ010007438">
    <property type="protein sequence ID" value="KAG0435724.1"/>
    <property type="molecule type" value="Genomic_DNA"/>
</dbReference>
<accession>A0AC60QLZ5</accession>
<comment type="caution">
    <text evidence="1">The sequence shown here is derived from an EMBL/GenBank/DDBJ whole genome shotgun (WGS) entry which is preliminary data.</text>
</comment>
<protein>
    <submittedName>
        <fullName evidence="1">Uncharacterized protein</fullName>
    </submittedName>
</protein>
<name>A0AC60QLZ5_IXOPE</name>
<gene>
    <name evidence="1" type="ORF">HPB47_018346</name>
</gene>
<reference evidence="1 2" key="1">
    <citation type="journal article" date="2020" name="Cell">
        <title>Large-Scale Comparative Analyses of Tick Genomes Elucidate Their Genetic Diversity and Vector Capacities.</title>
        <authorList>
            <consortium name="Tick Genome and Microbiome Consortium (TIGMIC)"/>
            <person name="Jia N."/>
            <person name="Wang J."/>
            <person name="Shi W."/>
            <person name="Du L."/>
            <person name="Sun Y."/>
            <person name="Zhan W."/>
            <person name="Jiang J.F."/>
            <person name="Wang Q."/>
            <person name="Zhang B."/>
            <person name="Ji P."/>
            <person name="Bell-Sakyi L."/>
            <person name="Cui X.M."/>
            <person name="Yuan T.T."/>
            <person name="Jiang B.G."/>
            <person name="Yang W.F."/>
            <person name="Lam T.T."/>
            <person name="Chang Q.C."/>
            <person name="Ding S.J."/>
            <person name="Wang X.J."/>
            <person name="Zhu J.G."/>
            <person name="Ruan X.D."/>
            <person name="Zhao L."/>
            <person name="Wei J.T."/>
            <person name="Ye R.Z."/>
            <person name="Que T.C."/>
            <person name="Du C.H."/>
            <person name="Zhou Y.H."/>
            <person name="Cheng J.X."/>
            <person name="Dai P.F."/>
            <person name="Guo W.B."/>
            <person name="Han X.H."/>
            <person name="Huang E.J."/>
            <person name="Li L.F."/>
            <person name="Wei W."/>
            <person name="Gao Y.C."/>
            <person name="Liu J.Z."/>
            <person name="Shao H.Z."/>
            <person name="Wang X."/>
            <person name="Wang C.C."/>
            <person name="Yang T.C."/>
            <person name="Huo Q.B."/>
            <person name="Li W."/>
            <person name="Chen H.Y."/>
            <person name="Chen S.E."/>
            <person name="Zhou L.G."/>
            <person name="Ni X.B."/>
            <person name="Tian J.H."/>
            <person name="Sheng Y."/>
            <person name="Liu T."/>
            <person name="Pan Y.S."/>
            <person name="Xia L.Y."/>
            <person name="Li J."/>
            <person name="Zhao F."/>
            <person name="Cao W.C."/>
        </authorList>
    </citation>
    <scope>NUCLEOTIDE SEQUENCE [LARGE SCALE GENOMIC DNA]</scope>
    <source>
        <strain evidence="1">Iper-2018</strain>
    </source>
</reference>
<proteinExistence type="predicted"/>
<dbReference type="Proteomes" id="UP000805193">
    <property type="component" value="Unassembled WGS sequence"/>
</dbReference>
<sequence length="365" mass="42206">MLFSRQVERPIVFPVNFSEFNLTVDLIAVREAANLINTKQEIHNLLEFGPLAPDDPVILVQVHDRWHYLQHLIESLSRAQGIERALLIISHDYYDSQVDFLPSAIPFCKVMQIFFPYSTQLFPNQFPGRDPMDCSRDIGKEKAFQVKCLNAKYSDSYGHYRESKFTQIKHHWWWKINVVMDTLNVTRSHQGPVLLLEEDYYVAPDYLSAARLLLDNKQSRADRADSVAQFFAMTKERLFFYVFFSRVPTSSTKKKVFCGYDDYNWDLTLTMVARTCLPKGRLAINYSVPRVFHIGDNGIHTKSKPANETLLKMARGHIQKLGLNDTRQMSLVASTQGDMLFPKPSGGWSDIRDQHLCMAMTRRIP</sequence>
<organism evidence="1 2">
    <name type="scientific">Ixodes persulcatus</name>
    <name type="common">Taiga tick</name>
    <dbReference type="NCBI Taxonomy" id="34615"/>
    <lineage>
        <taxon>Eukaryota</taxon>
        <taxon>Metazoa</taxon>
        <taxon>Ecdysozoa</taxon>
        <taxon>Arthropoda</taxon>
        <taxon>Chelicerata</taxon>
        <taxon>Arachnida</taxon>
        <taxon>Acari</taxon>
        <taxon>Parasitiformes</taxon>
        <taxon>Ixodida</taxon>
        <taxon>Ixodoidea</taxon>
        <taxon>Ixodidae</taxon>
        <taxon>Ixodinae</taxon>
        <taxon>Ixodes</taxon>
    </lineage>
</organism>
<keyword evidence="2" id="KW-1185">Reference proteome</keyword>
<evidence type="ECO:0000313" key="2">
    <source>
        <dbReference type="Proteomes" id="UP000805193"/>
    </source>
</evidence>